<keyword evidence="6 7" id="KW-0472">Membrane</keyword>
<sequence length="282" mass="28975">MSTLAMPARRGRANVPLLLGGAITAILTAAALLSQVWTPGDPARLAIARRMQLPLQNGLLGTDHLGRDLASMVMLGAANSLSIALSAVFLGALIGTAAGVTAAARRGGLVDALLMRVCDALFALPAILSAILLAAILGTGAFTATIAIGAFMVPVFARVSRGAALQVWVRDYILAARMAGKNGLRITLEHVLPNISGQLIVQVTIQLAMAILTEAGLSFLGLGLAPPAPTWGRMLADSQTYLAQAPHLALVPGLAIALAVLGLNLLGDGLAARLDPRRRQAS</sequence>
<dbReference type="InterPro" id="IPR050366">
    <property type="entry name" value="BP-dependent_transpt_permease"/>
</dbReference>
<dbReference type="PANTHER" id="PTHR43386:SF25">
    <property type="entry name" value="PEPTIDE ABC TRANSPORTER PERMEASE PROTEIN"/>
    <property type="match status" value="1"/>
</dbReference>
<evidence type="ECO:0000256" key="5">
    <source>
        <dbReference type="ARBA" id="ARBA00022989"/>
    </source>
</evidence>
<dbReference type="InterPro" id="IPR000515">
    <property type="entry name" value="MetI-like"/>
</dbReference>
<gene>
    <name evidence="9" type="ORF">ACFSKQ_10825</name>
</gene>
<dbReference type="PROSITE" id="PS50928">
    <property type="entry name" value="ABC_TM1"/>
    <property type="match status" value="1"/>
</dbReference>
<keyword evidence="3" id="KW-1003">Cell membrane</keyword>
<dbReference type="PANTHER" id="PTHR43386">
    <property type="entry name" value="OLIGOPEPTIDE TRANSPORT SYSTEM PERMEASE PROTEIN APPC"/>
    <property type="match status" value="1"/>
</dbReference>
<comment type="similarity">
    <text evidence="7">Belongs to the binding-protein-dependent transport system permease family.</text>
</comment>
<accession>A0ABW5CNT9</accession>
<comment type="subcellular location">
    <subcellularLocation>
        <location evidence="1 7">Cell membrane</location>
        <topology evidence="1 7">Multi-pass membrane protein</topology>
    </subcellularLocation>
</comment>
<comment type="caution">
    <text evidence="9">The sequence shown here is derived from an EMBL/GenBank/DDBJ whole genome shotgun (WGS) entry which is preliminary data.</text>
</comment>
<dbReference type="Pfam" id="PF00528">
    <property type="entry name" value="BPD_transp_1"/>
    <property type="match status" value="1"/>
</dbReference>
<proteinExistence type="inferred from homology"/>
<organism evidence="9 10">
    <name type="scientific">Aureimonas populi</name>
    <dbReference type="NCBI Taxonomy" id="1701758"/>
    <lineage>
        <taxon>Bacteria</taxon>
        <taxon>Pseudomonadati</taxon>
        <taxon>Pseudomonadota</taxon>
        <taxon>Alphaproteobacteria</taxon>
        <taxon>Hyphomicrobiales</taxon>
        <taxon>Aurantimonadaceae</taxon>
        <taxon>Aureimonas</taxon>
    </lineage>
</organism>
<feature type="transmembrane region" description="Helical" evidence="7">
    <location>
        <begin position="113"/>
        <end position="136"/>
    </location>
</feature>
<evidence type="ECO:0000256" key="2">
    <source>
        <dbReference type="ARBA" id="ARBA00022448"/>
    </source>
</evidence>
<dbReference type="RefSeq" id="WP_209739343.1">
    <property type="nucleotide sequence ID" value="NZ_CP072611.1"/>
</dbReference>
<evidence type="ECO:0000259" key="8">
    <source>
        <dbReference type="PROSITE" id="PS50928"/>
    </source>
</evidence>
<dbReference type="Gene3D" id="1.10.3720.10">
    <property type="entry name" value="MetI-like"/>
    <property type="match status" value="1"/>
</dbReference>
<dbReference type="Proteomes" id="UP001597371">
    <property type="component" value="Unassembled WGS sequence"/>
</dbReference>
<dbReference type="InterPro" id="IPR035906">
    <property type="entry name" value="MetI-like_sf"/>
</dbReference>
<evidence type="ECO:0000256" key="7">
    <source>
        <dbReference type="RuleBase" id="RU363032"/>
    </source>
</evidence>
<evidence type="ECO:0000256" key="6">
    <source>
        <dbReference type="ARBA" id="ARBA00023136"/>
    </source>
</evidence>
<name>A0ABW5CNT9_9HYPH</name>
<reference evidence="10" key="1">
    <citation type="journal article" date="2019" name="Int. J. Syst. Evol. Microbiol.">
        <title>The Global Catalogue of Microorganisms (GCM) 10K type strain sequencing project: providing services to taxonomists for standard genome sequencing and annotation.</title>
        <authorList>
            <consortium name="The Broad Institute Genomics Platform"/>
            <consortium name="The Broad Institute Genome Sequencing Center for Infectious Disease"/>
            <person name="Wu L."/>
            <person name="Ma J."/>
        </authorList>
    </citation>
    <scope>NUCLEOTIDE SEQUENCE [LARGE SCALE GENOMIC DNA]</scope>
    <source>
        <strain evidence="10">ZS-35-S2</strain>
    </source>
</reference>
<keyword evidence="4 7" id="KW-0812">Transmembrane</keyword>
<dbReference type="CDD" id="cd06261">
    <property type="entry name" value="TM_PBP2"/>
    <property type="match status" value="1"/>
</dbReference>
<feature type="transmembrane region" description="Helical" evidence="7">
    <location>
        <begin position="142"/>
        <end position="160"/>
    </location>
</feature>
<evidence type="ECO:0000313" key="10">
    <source>
        <dbReference type="Proteomes" id="UP001597371"/>
    </source>
</evidence>
<dbReference type="EMBL" id="JBHUIJ010000013">
    <property type="protein sequence ID" value="MFD2237951.1"/>
    <property type="molecule type" value="Genomic_DNA"/>
</dbReference>
<feature type="transmembrane region" description="Helical" evidence="7">
    <location>
        <begin position="199"/>
        <end position="225"/>
    </location>
</feature>
<feature type="transmembrane region" description="Helical" evidence="7">
    <location>
        <begin position="81"/>
        <end position="101"/>
    </location>
</feature>
<evidence type="ECO:0000256" key="3">
    <source>
        <dbReference type="ARBA" id="ARBA00022475"/>
    </source>
</evidence>
<evidence type="ECO:0000256" key="1">
    <source>
        <dbReference type="ARBA" id="ARBA00004651"/>
    </source>
</evidence>
<feature type="domain" description="ABC transmembrane type-1" evidence="8">
    <location>
        <begin position="77"/>
        <end position="267"/>
    </location>
</feature>
<keyword evidence="10" id="KW-1185">Reference proteome</keyword>
<feature type="transmembrane region" description="Helical" evidence="7">
    <location>
        <begin position="245"/>
        <end position="267"/>
    </location>
</feature>
<protein>
    <submittedName>
        <fullName evidence="9">ABC transporter permease</fullName>
    </submittedName>
</protein>
<evidence type="ECO:0000256" key="4">
    <source>
        <dbReference type="ARBA" id="ARBA00022692"/>
    </source>
</evidence>
<keyword evidence="2 7" id="KW-0813">Transport</keyword>
<evidence type="ECO:0000313" key="9">
    <source>
        <dbReference type="EMBL" id="MFD2237951.1"/>
    </source>
</evidence>
<keyword evidence="5 7" id="KW-1133">Transmembrane helix</keyword>
<dbReference type="SUPFAM" id="SSF161098">
    <property type="entry name" value="MetI-like"/>
    <property type="match status" value="1"/>
</dbReference>